<dbReference type="SUPFAM" id="SSF82866">
    <property type="entry name" value="Multidrug efflux transporter AcrB transmembrane domain"/>
    <property type="match status" value="2"/>
</dbReference>
<dbReference type="PANTHER" id="PTHR33406:SF13">
    <property type="entry name" value="MEMBRANE PROTEIN YDFJ"/>
    <property type="match status" value="1"/>
</dbReference>
<evidence type="ECO:0000313" key="10">
    <source>
        <dbReference type="Proteomes" id="UP001596337"/>
    </source>
</evidence>
<dbReference type="PANTHER" id="PTHR33406">
    <property type="entry name" value="MEMBRANE PROTEIN MJ1562-RELATED"/>
    <property type="match status" value="1"/>
</dbReference>
<evidence type="ECO:0000256" key="7">
    <source>
        <dbReference type="SAM" id="Phobius"/>
    </source>
</evidence>
<keyword evidence="2" id="KW-1003">Cell membrane</keyword>
<evidence type="ECO:0000256" key="2">
    <source>
        <dbReference type="ARBA" id="ARBA00022475"/>
    </source>
</evidence>
<keyword evidence="4 7" id="KW-1133">Transmembrane helix</keyword>
<keyword evidence="3 7" id="KW-0812">Transmembrane</keyword>
<protein>
    <submittedName>
        <fullName evidence="9">MMPL family transporter</fullName>
    </submittedName>
</protein>
<feature type="transmembrane region" description="Helical" evidence="7">
    <location>
        <begin position="674"/>
        <end position="698"/>
    </location>
</feature>
<dbReference type="InterPro" id="IPR004869">
    <property type="entry name" value="MMPL_dom"/>
</dbReference>
<keyword evidence="10" id="KW-1185">Reference proteome</keyword>
<evidence type="ECO:0000256" key="3">
    <source>
        <dbReference type="ARBA" id="ARBA00022692"/>
    </source>
</evidence>
<keyword evidence="5 7" id="KW-0472">Membrane</keyword>
<feature type="transmembrane region" description="Helical" evidence="7">
    <location>
        <begin position="594"/>
        <end position="611"/>
    </location>
</feature>
<evidence type="ECO:0000256" key="5">
    <source>
        <dbReference type="ARBA" id="ARBA00023136"/>
    </source>
</evidence>
<evidence type="ECO:0000256" key="6">
    <source>
        <dbReference type="SAM" id="MobiDB-lite"/>
    </source>
</evidence>
<dbReference type="InterPro" id="IPR050545">
    <property type="entry name" value="Mycobact_MmpL"/>
</dbReference>
<dbReference type="Proteomes" id="UP001596337">
    <property type="component" value="Unassembled WGS sequence"/>
</dbReference>
<gene>
    <name evidence="9" type="ORF">ACFQGD_19965</name>
</gene>
<feature type="transmembrane region" description="Helical" evidence="7">
    <location>
        <begin position="620"/>
        <end position="639"/>
    </location>
</feature>
<sequence>MGALVVVLAGLLLAGLAQLRVDTGIGSFLPEGNPSLEAVEEKARAFGGDPVVVLLESDKPRELLLEQEKLLRLLGLEGELSRLPDVAEVHGAATALNQTAAAAQNLLAQISGRRDALRNAAEQQAKQEGADDAEAAAEGKAAVAKFDRRYGSLVVRGLPAGLPTVRNPRFVATVLYDDQGRPKPQWQFVLPNDRTVAILVRPRGNLDQAAAGRLADAVRTTVENSELDPAKVTVTGVPVVTSALTERAQQELPILGAIATVVVGLIFFLVPWSARRRARLRPLVAALLGTALTLAAFGWLGQSLSLGVVAFLPILLGIGSDFPFYLSQPGHRRRALVAALAAAVGFASLALSSLPFVRELGLALAAGIVLTVGVAFGIRRFFGTVPPAPSRRDSGRGGLPQARVWQRTVVLVVAVGVAGLGWAALPGLDIESRPDQLARGLDELDDARYAEKLLGSTGEVSIALRGQNVLDPDALQWMRQAEEAVVREHGDQMHPVITLSGLLQFLGDDPTGNQIAAGMRLLPSYLTSAVIRPNLEVALMTFGVELRDLDQQRALFAAVRQALPPPPKGYEVELAGLPVAAVQGLNLVSGGRSLINMVGVFAAGLVLAIGLRQRRDAGRAMLTILLATGWVLALAWAVSGSLNPLTVAIGSLVTATGCEFAVMLAAATHRRRHWLWRGVGTAALAGSAGYLVLALSGVAVLRDFGLLLAASVACSYLAALGVLWALPPAPDRSADMPSGPSKPLIDRTEVAV</sequence>
<evidence type="ECO:0000256" key="1">
    <source>
        <dbReference type="ARBA" id="ARBA00004651"/>
    </source>
</evidence>
<feature type="domain" description="Membrane transport protein MMPL" evidence="8">
    <location>
        <begin position="93"/>
        <end position="322"/>
    </location>
</feature>
<evidence type="ECO:0000313" key="9">
    <source>
        <dbReference type="EMBL" id="MFC6869420.1"/>
    </source>
</evidence>
<feature type="transmembrane region" description="Helical" evidence="7">
    <location>
        <begin position="282"/>
        <end position="300"/>
    </location>
</feature>
<feature type="transmembrane region" description="Helical" evidence="7">
    <location>
        <begin position="306"/>
        <end position="326"/>
    </location>
</feature>
<feature type="transmembrane region" description="Helical" evidence="7">
    <location>
        <begin position="360"/>
        <end position="383"/>
    </location>
</feature>
<feature type="transmembrane region" description="Helical" evidence="7">
    <location>
        <begin position="335"/>
        <end position="354"/>
    </location>
</feature>
<feature type="transmembrane region" description="Helical" evidence="7">
    <location>
        <begin position="252"/>
        <end position="270"/>
    </location>
</feature>
<organism evidence="9 10">
    <name type="scientific">Haloechinothrix salitolerans</name>
    <dbReference type="NCBI Taxonomy" id="926830"/>
    <lineage>
        <taxon>Bacteria</taxon>
        <taxon>Bacillati</taxon>
        <taxon>Actinomycetota</taxon>
        <taxon>Actinomycetes</taxon>
        <taxon>Pseudonocardiales</taxon>
        <taxon>Pseudonocardiaceae</taxon>
        <taxon>Haloechinothrix</taxon>
    </lineage>
</organism>
<evidence type="ECO:0000259" key="8">
    <source>
        <dbReference type="Pfam" id="PF03176"/>
    </source>
</evidence>
<dbReference type="Pfam" id="PF03176">
    <property type="entry name" value="MMPL"/>
    <property type="match status" value="1"/>
</dbReference>
<name>A0ABW2C475_9PSEU</name>
<dbReference type="RefSeq" id="WP_390221151.1">
    <property type="nucleotide sequence ID" value="NZ_BAABLA010000101.1"/>
</dbReference>
<comment type="caution">
    <text evidence="9">The sequence shown here is derived from an EMBL/GenBank/DDBJ whole genome shotgun (WGS) entry which is preliminary data.</text>
</comment>
<feature type="region of interest" description="Disordered" evidence="6">
    <location>
        <begin position="733"/>
        <end position="752"/>
    </location>
</feature>
<dbReference type="Gene3D" id="1.20.1640.10">
    <property type="entry name" value="Multidrug efflux transporter AcrB transmembrane domain"/>
    <property type="match status" value="2"/>
</dbReference>
<feature type="transmembrane region" description="Helical" evidence="7">
    <location>
        <begin position="404"/>
        <end position="425"/>
    </location>
</feature>
<feature type="transmembrane region" description="Helical" evidence="7">
    <location>
        <begin position="645"/>
        <end position="667"/>
    </location>
</feature>
<accession>A0ABW2C475</accession>
<reference evidence="10" key="1">
    <citation type="journal article" date="2019" name="Int. J. Syst. Evol. Microbiol.">
        <title>The Global Catalogue of Microorganisms (GCM) 10K type strain sequencing project: providing services to taxonomists for standard genome sequencing and annotation.</title>
        <authorList>
            <consortium name="The Broad Institute Genomics Platform"/>
            <consortium name="The Broad Institute Genome Sequencing Center for Infectious Disease"/>
            <person name="Wu L."/>
            <person name="Ma J."/>
        </authorList>
    </citation>
    <scope>NUCLEOTIDE SEQUENCE [LARGE SCALE GENOMIC DNA]</scope>
    <source>
        <strain evidence="10">KCTC 32255</strain>
    </source>
</reference>
<dbReference type="EMBL" id="JBHSXX010000001">
    <property type="protein sequence ID" value="MFC6869420.1"/>
    <property type="molecule type" value="Genomic_DNA"/>
</dbReference>
<comment type="subcellular location">
    <subcellularLocation>
        <location evidence="1">Cell membrane</location>
        <topology evidence="1">Multi-pass membrane protein</topology>
    </subcellularLocation>
</comment>
<feature type="transmembrane region" description="Helical" evidence="7">
    <location>
        <begin position="704"/>
        <end position="726"/>
    </location>
</feature>
<evidence type="ECO:0000256" key="4">
    <source>
        <dbReference type="ARBA" id="ARBA00022989"/>
    </source>
</evidence>
<proteinExistence type="predicted"/>